<accession>D7UZ26</accession>
<feature type="transmembrane region" description="Helical" evidence="10">
    <location>
        <begin position="291"/>
        <end position="308"/>
    </location>
</feature>
<evidence type="ECO:0000259" key="11">
    <source>
        <dbReference type="Pfam" id="PF00909"/>
    </source>
</evidence>
<dbReference type="GO" id="GO:0005886">
    <property type="term" value="C:plasma membrane"/>
    <property type="evidence" value="ECO:0007669"/>
    <property type="project" value="UniProtKB-SubCell"/>
</dbReference>
<comment type="caution">
    <text evidence="12">The sequence shown here is derived from an EMBL/GenBank/DDBJ whole genome shotgun (WGS) entry which is preliminary data.</text>
</comment>
<feature type="transmembrane region" description="Helical" evidence="10">
    <location>
        <begin position="233"/>
        <end position="257"/>
    </location>
</feature>
<keyword evidence="6 10" id="KW-1133">Transmembrane helix</keyword>
<dbReference type="SUPFAM" id="SSF111352">
    <property type="entry name" value="Ammonium transporter"/>
    <property type="match status" value="1"/>
</dbReference>
<dbReference type="STRING" id="525367.HMPREF0556_12278"/>
<comment type="similarity">
    <text evidence="2 10">Belongs to the ammonia transporter channel (TC 1.A.11.2) family.</text>
</comment>
<dbReference type="NCBIfam" id="TIGR00836">
    <property type="entry name" value="amt"/>
    <property type="match status" value="1"/>
</dbReference>
<feature type="transmembrane region" description="Helical" evidence="10">
    <location>
        <begin position="105"/>
        <end position="127"/>
    </location>
</feature>
<comment type="subcellular location">
    <subcellularLocation>
        <location evidence="1 10">Cell membrane</location>
        <topology evidence="1 10">Multi-pass membrane protein</topology>
    </subcellularLocation>
</comment>
<evidence type="ECO:0000256" key="2">
    <source>
        <dbReference type="ARBA" id="ARBA00005887"/>
    </source>
</evidence>
<keyword evidence="5 10" id="KW-0812">Transmembrane</keyword>
<dbReference type="PANTHER" id="PTHR43029:SF10">
    <property type="entry name" value="AMMONIUM TRANSPORTER MEP2"/>
    <property type="match status" value="1"/>
</dbReference>
<keyword evidence="8 10" id="KW-0924">Ammonia transport</keyword>
<dbReference type="PANTHER" id="PTHR43029">
    <property type="entry name" value="AMMONIUM TRANSPORTER MEP2"/>
    <property type="match status" value="1"/>
</dbReference>
<dbReference type="InterPro" id="IPR001905">
    <property type="entry name" value="Ammonium_transpt"/>
</dbReference>
<evidence type="ECO:0000256" key="1">
    <source>
        <dbReference type="ARBA" id="ARBA00004651"/>
    </source>
</evidence>
<evidence type="ECO:0000256" key="9">
    <source>
        <dbReference type="ARBA" id="ARBA00050025"/>
    </source>
</evidence>
<evidence type="ECO:0000256" key="6">
    <source>
        <dbReference type="ARBA" id="ARBA00022989"/>
    </source>
</evidence>
<dbReference type="InterPro" id="IPR029020">
    <property type="entry name" value="Ammonium/urea_transptr"/>
</dbReference>
<evidence type="ECO:0000313" key="12">
    <source>
        <dbReference type="EMBL" id="EFI83593.1"/>
    </source>
</evidence>
<feature type="transmembrane region" description="Helical" evidence="10">
    <location>
        <begin position="49"/>
        <end position="71"/>
    </location>
</feature>
<evidence type="ECO:0000256" key="7">
    <source>
        <dbReference type="ARBA" id="ARBA00023136"/>
    </source>
</evidence>
<dbReference type="Proteomes" id="UP000010119">
    <property type="component" value="Unassembled WGS sequence"/>
</dbReference>
<feature type="transmembrane region" description="Helical" evidence="10">
    <location>
        <begin position="174"/>
        <end position="191"/>
    </location>
</feature>
<evidence type="ECO:0000256" key="8">
    <source>
        <dbReference type="ARBA" id="ARBA00023177"/>
    </source>
</evidence>
<dbReference type="EMBL" id="ACCR02000005">
    <property type="protein sequence ID" value="EFI83593.1"/>
    <property type="molecule type" value="Genomic_DNA"/>
</dbReference>
<evidence type="ECO:0000256" key="5">
    <source>
        <dbReference type="ARBA" id="ARBA00022692"/>
    </source>
</evidence>
<evidence type="ECO:0000256" key="3">
    <source>
        <dbReference type="ARBA" id="ARBA00022448"/>
    </source>
</evidence>
<keyword evidence="13" id="KW-1185">Reference proteome</keyword>
<keyword evidence="4" id="KW-1003">Cell membrane</keyword>
<evidence type="ECO:0000313" key="13">
    <source>
        <dbReference type="Proteomes" id="UP000010119"/>
    </source>
</evidence>
<dbReference type="FunFam" id="1.10.3430.10:FF:000007">
    <property type="entry name" value="Ammonium transporter"/>
    <property type="match status" value="1"/>
</dbReference>
<protein>
    <recommendedName>
        <fullName evidence="9 10">Ammonium transporter</fullName>
    </recommendedName>
</protein>
<feature type="transmembrane region" description="Helical" evidence="10">
    <location>
        <begin position="363"/>
        <end position="388"/>
    </location>
</feature>
<keyword evidence="3 10" id="KW-0813">Transport</keyword>
<organism evidence="12 13">
    <name type="scientific">Listeria grayi DSM 20601</name>
    <dbReference type="NCBI Taxonomy" id="525367"/>
    <lineage>
        <taxon>Bacteria</taxon>
        <taxon>Bacillati</taxon>
        <taxon>Bacillota</taxon>
        <taxon>Bacilli</taxon>
        <taxon>Bacillales</taxon>
        <taxon>Listeriaceae</taxon>
        <taxon>Listeria</taxon>
    </lineage>
</organism>
<feature type="transmembrane region" description="Helical" evidence="10">
    <location>
        <begin position="203"/>
        <end position="221"/>
    </location>
</feature>
<dbReference type="InterPro" id="IPR018047">
    <property type="entry name" value="Ammonium_transpt_CS"/>
</dbReference>
<feature type="transmembrane region" description="Helical" evidence="10">
    <location>
        <begin position="134"/>
        <end position="154"/>
    </location>
</feature>
<dbReference type="eggNOG" id="COG0004">
    <property type="taxonomic scope" value="Bacteria"/>
</dbReference>
<name>D7UZ26_LISGR</name>
<dbReference type="InterPro" id="IPR024041">
    <property type="entry name" value="NH4_transpt_AmtB-like_dom"/>
</dbReference>
<reference evidence="12" key="1">
    <citation type="submission" date="2010-06" db="EMBL/GenBank/DDBJ databases">
        <authorList>
            <person name="Muzny D."/>
            <person name="Qin X."/>
            <person name="Buhay C."/>
            <person name="Dugan-Rocha S."/>
            <person name="Ding Y."/>
            <person name="Chen G."/>
            <person name="Hawes A."/>
            <person name="Holder M."/>
            <person name="Jhangiani S."/>
            <person name="Johnson A."/>
            <person name="Khan Z."/>
            <person name="Li Z."/>
            <person name="Liu W."/>
            <person name="Liu X."/>
            <person name="Perez L."/>
            <person name="Shen H."/>
            <person name="Wang Q."/>
            <person name="Watt J."/>
            <person name="Xi L."/>
            <person name="Xin Y."/>
            <person name="Zhou J."/>
            <person name="Deng J."/>
            <person name="Jiang H."/>
            <person name="Liu Y."/>
            <person name="Qu J."/>
            <person name="Song X.-Z."/>
            <person name="Zhang L."/>
            <person name="Villasana D."/>
            <person name="Johnson A."/>
            <person name="Liu J."/>
            <person name="Liyanage D."/>
            <person name="Lorensuhewa L."/>
            <person name="Robinson T."/>
            <person name="Song A."/>
            <person name="Song B.-B."/>
            <person name="Dinh H."/>
            <person name="Thornton R."/>
            <person name="Coyle M."/>
            <person name="Francisco L."/>
            <person name="Jackson L."/>
            <person name="Javaid M."/>
            <person name="Korchina V."/>
            <person name="Kovar C."/>
            <person name="Mata R."/>
            <person name="Mathew T."/>
            <person name="Ngo R."/>
            <person name="Nguyen L."/>
            <person name="Nguyen N."/>
            <person name="Okwuonu G."/>
            <person name="Ongeri F."/>
            <person name="Pham C."/>
            <person name="Simmons D."/>
            <person name="Wilczek-Boney K."/>
            <person name="Hale W."/>
            <person name="Jakkamsetti A."/>
            <person name="Pham P."/>
            <person name="Ruth R."/>
            <person name="San Lucas F."/>
            <person name="Warren J."/>
            <person name="Zhang J."/>
            <person name="Zhao Z."/>
            <person name="Zhou C."/>
            <person name="Zhu D."/>
            <person name="Lee S."/>
            <person name="Bess C."/>
            <person name="Blankenburg K."/>
            <person name="Forbes L."/>
            <person name="Fu Q."/>
            <person name="Gubbala S."/>
            <person name="Hirani K."/>
            <person name="Jayaseelan J.C."/>
            <person name="Lara F."/>
            <person name="Munidasa M."/>
            <person name="Palculict T."/>
            <person name="Patil S."/>
            <person name="Pu L.-L."/>
            <person name="Saada N."/>
            <person name="Tang L."/>
            <person name="Weissenberger G."/>
            <person name="Zhu Y."/>
            <person name="Hemphill L."/>
            <person name="Shang Y."/>
            <person name="Youmans B."/>
            <person name="Ayvaz T."/>
            <person name="Ross M."/>
            <person name="Santibanez J."/>
            <person name="Aqrawi P."/>
            <person name="Gross S."/>
            <person name="Joshi V."/>
            <person name="Fowler G."/>
            <person name="Nazareth L."/>
            <person name="Reid J."/>
            <person name="Worley K."/>
            <person name="Petrosino J."/>
            <person name="Highlander S."/>
            <person name="Gibbs R."/>
        </authorList>
    </citation>
    <scope>NUCLEOTIDE SEQUENCE [LARGE SCALE GENOMIC DNA]</scope>
    <source>
        <strain evidence="12">DSM 20601</strain>
    </source>
</reference>
<feature type="domain" description="Ammonium transporter AmtB-like" evidence="11">
    <location>
        <begin position="16"/>
        <end position="411"/>
    </location>
</feature>
<dbReference type="PROSITE" id="PS01219">
    <property type="entry name" value="AMMONIUM_TRANSP"/>
    <property type="match status" value="1"/>
</dbReference>
<dbReference type="AlphaFoldDB" id="D7UZ26"/>
<dbReference type="Gene3D" id="1.10.3430.10">
    <property type="entry name" value="Ammonium transporter AmtB like domains"/>
    <property type="match status" value="1"/>
</dbReference>
<dbReference type="HOGENOM" id="CLU_000445_33_0_9"/>
<feature type="transmembrane region" description="Helical" evidence="10">
    <location>
        <begin position="264"/>
        <end position="285"/>
    </location>
</feature>
<feature type="transmembrane region" description="Helical" evidence="10">
    <location>
        <begin position="320"/>
        <end position="343"/>
    </location>
</feature>
<dbReference type="InterPro" id="IPR002229">
    <property type="entry name" value="RhesusRHD"/>
</dbReference>
<evidence type="ECO:0000256" key="4">
    <source>
        <dbReference type="ARBA" id="ARBA00022475"/>
    </source>
</evidence>
<dbReference type="GO" id="GO:0008519">
    <property type="term" value="F:ammonium channel activity"/>
    <property type="evidence" value="ECO:0007669"/>
    <property type="project" value="InterPro"/>
</dbReference>
<sequence>MLYYLTKRGELVMEAVFLFFCTLLVWIMTPGIALFYGGMVRRKNVLSTAMHSFGAMAVISILWVVIGYSLAFSPGNGFIGGTEWAFLHNVGFAANDSYSDALPHILFMMFQMTFAILTVAIISGAFAERMNFSAYLIFIVLWSLFVYAPIAHWVWGDGGWLSKLGALDFAGGNVVHISSGVSGLVLALMIGKRKEADNSAPHSLPLTLIGGTLVWFGWYGFNVGSALTIDNVAMAAFINTNTAAAAGIIGWSAVEWLTNKRPTILGTISGAIAGLVSITPAAGFVSVPGSLIIGLVGGAICFWGVFWLKGKIKYDDALDAFGLHGIGGIWGGIATGLFATLKVNDGGANGLFYGDPSLLLKQVIAIVVTLVFAAAVTAIITLIIKLFVPIRVDQDQEFKGLDLTLHGEKAYQD</sequence>
<feature type="transmembrane region" description="Helical" evidence="10">
    <location>
        <begin position="15"/>
        <end position="37"/>
    </location>
</feature>
<keyword evidence="7 10" id="KW-0472">Membrane</keyword>
<dbReference type="PRINTS" id="PR00342">
    <property type="entry name" value="RHESUSRHD"/>
</dbReference>
<evidence type="ECO:0000256" key="10">
    <source>
        <dbReference type="RuleBase" id="RU362002"/>
    </source>
</evidence>
<proteinExistence type="inferred from homology"/>
<gene>
    <name evidence="12" type="primary">amt</name>
    <name evidence="12" type="ORF">HMPREF0556_12278</name>
</gene>
<dbReference type="Pfam" id="PF00909">
    <property type="entry name" value="Ammonium_transp"/>
    <property type="match status" value="1"/>
</dbReference>